<evidence type="ECO:0000313" key="2">
    <source>
        <dbReference type="Proteomes" id="UP001597362"/>
    </source>
</evidence>
<gene>
    <name evidence="1" type="ORF">ACFSJH_20835</name>
</gene>
<proteinExistence type="predicted"/>
<keyword evidence="2" id="KW-1185">Reference proteome</keyword>
<evidence type="ECO:0000313" key="1">
    <source>
        <dbReference type="EMBL" id="MFD2118148.1"/>
    </source>
</evidence>
<sequence length="377" mass="41648">MSKCVSAYKFNKNQMIVAADSRASYEHEGKKYTIHDRAKKLQVVHNKLIFICGTQVICQKAIDYFTQSADGSISSFRNIAKRVVKNECDNAGIKDGTGMYLCNFTVFTFDKQMNKPVAYNFHSERHYNGDAPFTIRSFTDYTHWINGRSHTKPDEYLQANINKTNHKVSLIKKVFDMSTDYGVGGQLSVYTVGKDGIKLIKKYNLSDEGKSIEWMDEQKVIESIGQFDWGNGKVLSDPLAVNANNKANDAYVLAGDAERISKMIANGTYTQGSFISGTMISSPLIMGAIIEGGQIRSHTTINVGTDLSVGDNIYLSNGTSGKQSIVSGGNGNITFGRSRMEIAANNALNIDTGAVYIRDEKIATEKYVDDKSIARFG</sequence>
<dbReference type="Proteomes" id="UP001597362">
    <property type="component" value="Unassembled WGS sequence"/>
</dbReference>
<dbReference type="EMBL" id="JBHUHO010000050">
    <property type="protein sequence ID" value="MFD2118148.1"/>
    <property type="molecule type" value="Genomic_DNA"/>
</dbReference>
<protein>
    <submittedName>
        <fullName evidence="1">Uncharacterized protein</fullName>
    </submittedName>
</protein>
<reference evidence="2" key="1">
    <citation type="journal article" date="2019" name="Int. J. Syst. Evol. Microbiol.">
        <title>The Global Catalogue of Microorganisms (GCM) 10K type strain sequencing project: providing services to taxonomists for standard genome sequencing and annotation.</title>
        <authorList>
            <consortium name="The Broad Institute Genomics Platform"/>
            <consortium name="The Broad Institute Genome Sequencing Center for Infectious Disease"/>
            <person name="Wu L."/>
            <person name="Ma J."/>
        </authorList>
    </citation>
    <scope>NUCLEOTIDE SEQUENCE [LARGE SCALE GENOMIC DNA]</scope>
    <source>
        <strain evidence="2">GH52</strain>
    </source>
</reference>
<dbReference type="RefSeq" id="WP_377775789.1">
    <property type="nucleotide sequence ID" value="NZ_JBHUHO010000050.1"/>
</dbReference>
<name>A0ABW4YR26_9BACL</name>
<comment type="caution">
    <text evidence="1">The sequence shown here is derived from an EMBL/GenBank/DDBJ whole genome shotgun (WGS) entry which is preliminary data.</text>
</comment>
<organism evidence="1 2">
    <name type="scientific">Paenibacillus yanchengensis</name>
    <dbReference type="NCBI Taxonomy" id="2035833"/>
    <lineage>
        <taxon>Bacteria</taxon>
        <taxon>Bacillati</taxon>
        <taxon>Bacillota</taxon>
        <taxon>Bacilli</taxon>
        <taxon>Bacillales</taxon>
        <taxon>Paenibacillaceae</taxon>
        <taxon>Paenibacillus</taxon>
    </lineage>
</organism>
<accession>A0ABW4YR26</accession>